<dbReference type="Pfam" id="PF01381">
    <property type="entry name" value="HTH_3"/>
    <property type="match status" value="1"/>
</dbReference>
<accession>A0A916ZFN8</accession>
<dbReference type="PROSITE" id="PS50943">
    <property type="entry name" value="HTH_CROC1"/>
    <property type="match status" value="1"/>
</dbReference>
<protein>
    <recommendedName>
        <fullName evidence="2">HTH cro/C1-type domain-containing protein</fullName>
    </recommendedName>
</protein>
<dbReference type="InterPro" id="IPR010982">
    <property type="entry name" value="Lambda_DNA-bd_dom_sf"/>
</dbReference>
<keyword evidence="1" id="KW-0238">DNA-binding</keyword>
<dbReference type="AlphaFoldDB" id="A0A916ZFN8"/>
<evidence type="ECO:0000313" key="3">
    <source>
        <dbReference type="EMBL" id="GGD93649.1"/>
    </source>
</evidence>
<organism evidence="3 4">
    <name type="scientific">Aureimonas endophytica</name>
    <dbReference type="NCBI Taxonomy" id="2027858"/>
    <lineage>
        <taxon>Bacteria</taxon>
        <taxon>Pseudomonadati</taxon>
        <taxon>Pseudomonadota</taxon>
        <taxon>Alphaproteobacteria</taxon>
        <taxon>Hyphomicrobiales</taxon>
        <taxon>Aurantimonadaceae</taxon>
        <taxon>Aureimonas</taxon>
    </lineage>
</organism>
<feature type="domain" description="HTH cro/C1-type" evidence="2">
    <location>
        <begin position="15"/>
        <end position="69"/>
    </location>
</feature>
<dbReference type="PANTHER" id="PTHR46558">
    <property type="entry name" value="TRACRIPTIONAL REGULATORY PROTEIN-RELATED-RELATED"/>
    <property type="match status" value="1"/>
</dbReference>
<dbReference type="SUPFAM" id="SSF47413">
    <property type="entry name" value="lambda repressor-like DNA-binding domains"/>
    <property type="match status" value="1"/>
</dbReference>
<dbReference type="EMBL" id="BMIQ01000001">
    <property type="protein sequence ID" value="GGD93649.1"/>
    <property type="molecule type" value="Genomic_DNA"/>
</dbReference>
<gene>
    <name evidence="3" type="ORF">GCM10011390_10490</name>
</gene>
<dbReference type="SMART" id="SM00530">
    <property type="entry name" value="HTH_XRE"/>
    <property type="match status" value="1"/>
</dbReference>
<comment type="caution">
    <text evidence="3">The sequence shown here is derived from an EMBL/GenBank/DDBJ whole genome shotgun (WGS) entry which is preliminary data.</text>
</comment>
<dbReference type="Gene3D" id="1.10.260.40">
    <property type="entry name" value="lambda repressor-like DNA-binding domains"/>
    <property type="match status" value="1"/>
</dbReference>
<dbReference type="Proteomes" id="UP000644699">
    <property type="component" value="Unassembled WGS sequence"/>
</dbReference>
<dbReference type="InterPro" id="IPR001387">
    <property type="entry name" value="Cro/C1-type_HTH"/>
</dbReference>
<evidence type="ECO:0000256" key="1">
    <source>
        <dbReference type="ARBA" id="ARBA00023125"/>
    </source>
</evidence>
<dbReference type="CDD" id="cd00093">
    <property type="entry name" value="HTH_XRE"/>
    <property type="match status" value="1"/>
</dbReference>
<reference evidence="3" key="1">
    <citation type="journal article" date="2014" name="Int. J. Syst. Evol. Microbiol.">
        <title>Complete genome sequence of Corynebacterium casei LMG S-19264T (=DSM 44701T), isolated from a smear-ripened cheese.</title>
        <authorList>
            <consortium name="US DOE Joint Genome Institute (JGI-PGF)"/>
            <person name="Walter F."/>
            <person name="Albersmeier A."/>
            <person name="Kalinowski J."/>
            <person name="Ruckert C."/>
        </authorList>
    </citation>
    <scope>NUCLEOTIDE SEQUENCE</scope>
    <source>
        <strain evidence="3">CGMCC 1.15367</strain>
    </source>
</reference>
<dbReference type="PANTHER" id="PTHR46558:SF4">
    <property type="entry name" value="DNA-BIDING PHAGE PROTEIN"/>
    <property type="match status" value="1"/>
</dbReference>
<name>A0A916ZFN8_9HYPH</name>
<evidence type="ECO:0000313" key="4">
    <source>
        <dbReference type="Proteomes" id="UP000644699"/>
    </source>
</evidence>
<proteinExistence type="predicted"/>
<dbReference type="RefSeq" id="WP_188907120.1">
    <property type="nucleotide sequence ID" value="NZ_BMIQ01000001.1"/>
</dbReference>
<reference evidence="3" key="2">
    <citation type="submission" date="2020-09" db="EMBL/GenBank/DDBJ databases">
        <authorList>
            <person name="Sun Q."/>
            <person name="Zhou Y."/>
        </authorList>
    </citation>
    <scope>NUCLEOTIDE SEQUENCE</scope>
    <source>
        <strain evidence="3">CGMCC 1.15367</strain>
    </source>
</reference>
<dbReference type="GO" id="GO:0003677">
    <property type="term" value="F:DNA binding"/>
    <property type="evidence" value="ECO:0007669"/>
    <property type="project" value="UniProtKB-KW"/>
</dbReference>
<keyword evidence="4" id="KW-1185">Reference proteome</keyword>
<evidence type="ECO:0000259" key="2">
    <source>
        <dbReference type="PROSITE" id="PS50943"/>
    </source>
</evidence>
<sequence>MKMRKSEDIAFGRVIRELRLARGLTQQQLGNAVSMSYQQIQKYETGANRVAISTLFGLANCLGMTPSDLLLKVEHQLNGTVGE</sequence>